<dbReference type="PANTHER" id="PTHR44943">
    <property type="entry name" value="CELLULOSE SYNTHASE OPERON PROTEIN C"/>
    <property type="match status" value="1"/>
</dbReference>
<sequence>MKIFKILGIEPTKNEMEIKEAYLNKLSDTNPEDKPEEFMQLRKAYEEAIEYANQEDEEDTNEIDNTEIGLWMAKVREVYNNFRARNDINAWSELLKDDVCQNIGTKTDARDALLEFFMQNYYLPSAVIRFLNEFFNFEEDIDELYESFPAEFIDNIIVDGIKYDEYPSYSLFEIKDGLDYEAFLTDFYEMNRKYRERDIEKTYDLLQDLKEYGIYHPEVDKKEAVVLYNLDRLDEAWDIISNIDPKYNEVVEADLLKGMILADKGQNEEAKQYYKTVLKREPSNVMACEGLCIIYKNEGRFAEARELLTVINSEGYEYEEIDRLFDELNQDIINDYENKVRLGQDKFETDKLLEIAHTYYIVDRLDEAYNIANSIEVDENTDLMIYRLFARIYLDMKKYDEALKYADMWKNGIENASEEKLNNFVPKYKSMENVYFTKAWIYNQKGENNNALKELNKSLEILPNDVQFLNMKNKILFANQQYEEVLKVCDKIIEINPEVSEAYMMKIRSLYELEYLKEAFDECNDILYKDPYNLFAYIYKIRILIEVEEIEMAKEEIKSLRNEDVENQNLDFLEALILDYEDKREEATEIYKNIIKKLEEEDDGILAFPEELYFYYINEIFNTDEEGDVLELAQKGLKYSPKHQGLLYYKGIELSIREQYNDAKETFEYIEQLYPDNGYSDRKIGDIYNDQDLYEKALEYYNKQIEKEYDIDDYFKRVQVNLELLNLDDLYKDLVYLDKNLKDDPRLYEYFGIYYNMIDNAKKSYEYFIKAKKNFDNSDEYESSSYLEGTLGLVCAKLGMREDAIKYYRENYENTNDASDLIDIYNQYVKVGDFDKGEEILDEYLAAMNKSKLSAEAMSRMANLNIEKRNMKAALKTFSLMVKPEPDHKRDRAKLLLYTGNYKKALKLIEEAIKELQFVADNRANYITAGRICLELGDKAKAHSYAKKVIELTPVDNLKSKVDRLPYIYQYLGDAYIILGEYDKAYEYIEKALTSPRCFFCSEVKCIDAICSLAYLEYVKGDIDKVKAHLDEIFKLDISRTDAIGLAYKIGLFK</sequence>
<dbReference type="Gene3D" id="1.25.40.10">
    <property type="entry name" value="Tetratricopeptide repeat domain"/>
    <property type="match status" value="5"/>
</dbReference>
<evidence type="ECO:0000256" key="4">
    <source>
        <dbReference type="SAM" id="Coils"/>
    </source>
</evidence>
<accession>A0A6N3EKX9</accession>
<dbReference type="Pfam" id="PF14559">
    <property type="entry name" value="TPR_19"/>
    <property type="match status" value="1"/>
</dbReference>
<evidence type="ECO:0000256" key="2">
    <source>
        <dbReference type="ARBA" id="ARBA00022803"/>
    </source>
</evidence>
<dbReference type="Pfam" id="PF13181">
    <property type="entry name" value="TPR_8"/>
    <property type="match status" value="3"/>
</dbReference>
<dbReference type="AlphaFoldDB" id="A0A6N3EKX9"/>
<reference evidence="6" key="1">
    <citation type="submission" date="2019-11" db="EMBL/GenBank/DDBJ databases">
        <authorList>
            <person name="Feng L."/>
        </authorList>
    </citation>
    <scope>NUCLEOTIDE SEQUENCE</scope>
    <source>
        <strain evidence="6">IbartlettiiLFYP30</strain>
    </source>
</reference>
<feature type="repeat" description="TPR" evidence="3">
    <location>
        <begin position="251"/>
        <end position="284"/>
    </location>
</feature>
<dbReference type="PANTHER" id="PTHR44943:SF8">
    <property type="entry name" value="TPR REPEAT-CONTAINING PROTEIN MJ0263"/>
    <property type="match status" value="1"/>
</dbReference>
<evidence type="ECO:0000313" key="6">
    <source>
        <dbReference type="EMBL" id="VYU40544.1"/>
    </source>
</evidence>
<evidence type="ECO:0000256" key="1">
    <source>
        <dbReference type="ARBA" id="ARBA00022737"/>
    </source>
</evidence>
<dbReference type="SMART" id="SM00028">
    <property type="entry name" value="TPR"/>
    <property type="match status" value="11"/>
</dbReference>
<dbReference type="RefSeq" id="WP_421800682.1">
    <property type="nucleotide sequence ID" value="NZ_CACRUE010000036.1"/>
</dbReference>
<name>A0A6N3EKX9_9FIRM</name>
<dbReference type="PROSITE" id="PS50076">
    <property type="entry name" value="DNAJ_2"/>
    <property type="match status" value="1"/>
</dbReference>
<keyword evidence="1" id="KW-0677">Repeat</keyword>
<dbReference type="Pfam" id="PF13432">
    <property type="entry name" value="TPR_16"/>
    <property type="match status" value="1"/>
</dbReference>
<feature type="domain" description="J" evidence="5">
    <location>
        <begin position="2"/>
        <end position="83"/>
    </location>
</feature>
<keyword evidence="2 3" id="KW-0802">TPR repeat</keyword>
<dbReference type="SUPFAM" id="SSF48452">
    <property type="entry name" value="TPR-like"/>
    <property type="match status" value="4"/>
</dbReference>
<dbReference type="InterPro" id="IPR019734">
    <property type="entry name" value="TPR_rpt"/>
</dbReference>
<feature type="repeat" description="TPR" evidence="3">
    <location>
        <begin position="966"/>
        <end position="999"/>
    </location>
</feature>
<feature type="coiled-coil region" evidence="4">
    <location>
        <begin position="543"/>
        <end position="597"/>
    </location>
</feature>
<dbReference type="InterPro" id="IPR051685">
    <property type="entry name" value="Ycf3/AcsC/BcsC/TPR_MFPF"/>
</dbReference>
<dbReference type="CDD" id="cd06257">
    <property type="entry name" value="DnaJ"/>
    <property type="match status" value="1"/>
</dbReference>
<feature type="repeat" description="TPR" evidence="3">
    <location>
        <begin position="432"/>
        <end position="465"/>
    </location>
</feature>
<evidence type="ECO:0000259" key="5">
    <source>
        <dbReference type="PROSITE" id="PS50076"/>
    </source>
</evidence>
<dbReference type="PROSITE" id="PS50005">
    <property type="entry name" value="TPR"/>
    <property type="match status" value="3"/>
</dbReference>
<gene>
    <name evidence="6" type="ORF">IBLFYP30_02557</name>
</gene>
<dbReference type="InterPro" id="IPR001623">
    <property type="entry name" value="DnaJ_domain"/>
</dbReference>
<dbReference type="EMBL" id="CACRUE010000036">
    <property type="protein sequence ID" value="VYU40544.1"/>
    <property type="molecule type" value="Genomic_DNA"/>
</dbReference>
<protein>
    <submittedName>
        <fullName evidence="6">Tetratricopeptide repeat protein</fullName>
    </submittedName>
</protein>
<keyword evidence="4" id="KW-0175">Coiled coil</keyword>
<evidence type="ECO:0000256" key="3">
    <source>
        <dbReference type="PROSITE-ProRule" id="PRU00339"/>
    </source>
</evidence>
<dbReference type="InterPro" id="IPR011990">
    <property type="entry name" value="TPR-like_helical_dom_sf"/>
</dbReference>
<proteinExistence type="predicted"/>
<organism evidence="6">
    <name type="scientific">Intestinibacter bartlettii</name>
    <dbReference type="NCBI Taxonomy" id="261299"/>
    <lineage>
        <taxon>Bacteria</taxon>
        <taxon>Bacillati</taxon>
        <taxon>Bacillota</taxon>
        <taxon>Clostridia</taxon>
        <taxon>Peptostreptococcales</taxon>
        <taxon>Peptostreptococcaceae</taxon>
        <taxon>Intestinibacter</taxon>
    </lineage>
</organism>